<dbReference type="EMBL" id="JAVKPH010000035">
    <property type="protein sequence ID" value="MDR5654817.1"/>
    <property type="molecule type" value="Genomic_DNA"/>
</dbReference>
<protein>
    <submittedName>
        <fullName evidence="5">Hydroxymethylglutaryl-CoA lyase</fullName>
    </submittedName>
</protein>
<accession>A0ABU1FD94</accession>
<dbReference type="Proteomes" id="UP001247754">
    <property type="component" value="Unassembled WGS sequence"/>
</dbReference>
<organism evidence="5 6">
    <name type="scientific">Ruixingdingia sedimenti</name>
    <dbReference type="NCBI Taxonomy" id="3073604"/>
    <lineage>
        <taxon>Bacteria</taxon>
        <taxon>Pseudomonadati</taxon>
        <taxon>Pseudomonadota</taxon>
        <taxon>Alphaproteobacteria</taxon>
        <taxon>Rhodobacterales</taxon>
        <taxon>Paracoccaceae</taxon>
        <taxon>Ruixingdingia</taxon>
    </lineage>
</organism>
<evidence type="ECO:0000256" key="1">
    <source>
        <dbReference type="ARBA" id="ARBA00009405"/>
    </source>
</evidence>
<evidence type="ECO:0000256" key="2">
    <source>
        <dbReference type="ARBA" id="ARBA00022723"/>
    </source>
</evidence>
<dbReference type="RefSeq" id="WP_310458963.1">
    <property type="nucleotide sequence ID" value="NZ_JAVKPH010000035.1"/>
</dbReference>
<keyword evidence="6" id="KW-1185">Reference proteome</keyword>
<dbReference type="PANTHER" id="PTHR42738:SF7">
    <property type="entry name" value="HYDROXYMETHYLGLUTARYL-COA LYASE"/>
    <property type="match status" value="1"/>
</dbReference>
<feature type="domain" description="Pyruvate carboxyltransferase" evidence="4">
    <location>
        <begin position="19"/>
        <end position="286"/>
    </location>
</feature>
<dbReference type="PROSITE" id="PS50991">
    <property type="entry name" value="PYR_CT"/>
    <property type="match status" value="1"/>
</dbReference>
<keyword evidence="3 5" id="KW-0456">Lyase</keyword>
<evidence type="ECO:0000313" key="6">
    <source>
        <dbReference type="Proteomes" id="UP001247754"/>
    </source>
</evidence>
<dbReference type="CDD" id="cd07938">
    <property type="entry name" value="DRE_TIM_HMGL"/>
    <property type="match status" value="1"/>
</dbReference>
<evidence type="ECO:0000313" key="5">
    <source>
        <dbReference type="EMBL" id="MDR5654817.1"/>
    </source>
</evidence>
<evidence type="ECO:0000256" key="3">
    <source>
        <dbReference type="ARBA" id="ARBA00023239"/>
    </source>
</evidence>
<evidence type="ECO:0000259" key="4">
    <source>
        <dbReference type="PROSITE" id="PS50991"/>
    </source>
</evidence>
<dbReference type="InterPro" id="IPR000891">
    <property type="entry name" value="PYR_CT"/>
</dbReference>
<dbReference type="GO" id="GO:0016829">
    <property type="term" value="F:lyase activity"/>
    <property type="evidence" value="ECO:0007669"/>
    <property type="project" value="UniProtKB-KW"/>
</dbReference>
<comment type="similarity">
    <text evidence="1">Belongs to the HMG-CoA lyase family.</text>
</comment>
<dbReference type="SUPFAM" id="SSF51569">
    <property type="entry name" value="Aldolase"/>
    <property type="match status" value="1"/>
</dbReference>
<dbReference type="InterPro" id="IPR013785">
    <property type="entry name" value="Aldolase_TIM"/>
</dbReference>
<dbReference type="PANTHER" id="PTHR42738">
    <property type="entry name" value="HYDROXYMETHYLGLUTARYL-COA LYASE"/>
    <property type="match status" value="1"/>
</dbReference>
<dbReference type="Pfam" id="PF00682">
    <property type="entry name" value="HMGL-like"/>
    <property type="match status" value="1"/>
</dbReference>
<dbReference type="InterPro" id="IPR043594">
    <property type="entry name" value="HMGL"/>
</dbReference>
<dbReference type="NCBIfam" id="NF004283">
    <property type="entry name" value="PRK05692.1"/>
    <property type="match status" value="1"/>
</dbReference>
<gene>
    <name evidence="5" type="ORF">RGD00_19580</name>
</gene>
<comment type="caution">
    <text evidence="5">The sequence shown here is derived from an EMBL/GenBank/DDBJ whole genome shotgun (WGS) entry which is preliminary data.</text>
</comment>
<dbReference type="Gene3D" id="3.20.20.70">
    <property type="entry name" value="Aldolase class I"/>
    <property type="match status" value="1"/>
</dbReference>
<sequence length="324" mass="33343">MTVPEWRSTGRTPDFPAKVRVVEVGARDGLQSVRQWVGTADKIALVNGLIATGIPELEVSSFVPPRAVPQLRDAAEVFAGADRRTGAVLAALVPNVRGVQAAIAAGADRLVLFVSASESHNRKNMNASRAERLAALAEMAGIAQAAGVGLRGGIATAFGCPFEGDVPVADVVAVARAYRKAGITGIMLGDTTGMATPPLVFERCAALRAAIPDIEIALHFHNTRGLGLANVLAGLQAGVAQFESSVGGIGGCPFVPRATGNICTGDLVHMLHECGIETGIDLDALCDVALRLESLLGAELPGQVMKAGPRLRISPLDAAPTAVG</sequence>
<reference evidence="5 6" key="1">
    <citation type="submission" date="2023-09" db="EMBL/GenBank/DDBJ databases">
        <title>Xinfangfangia sedmenti sp. nov., isolated the sedment.</title>
        <authorList>
            <person name="Xu L."/>
        </authorList>
    </citation>
    <scope>NUCLEOTIDE SEQUENCE [LARGE SCALE GENOMIC DNA]</scope>
    <source>
        <strain evidence="5 6">LG-4</strain>
    </source>
</reference>
<name>A0ABU1FD94_9RHOB</name>
<proteinExistence type="inferred from homology"/>
<keyword evidence="2" id="KW-0479">Metal-binding</keyword>